<dbReference type="CDD" id="cd10719">
    <property type="entry name" value="DnaJ_zf"/>
    <property type="match status" value="1"/>
</dbReference>
<evidence type="ECO:0000313" key="1">
    <source>
        <dbReference type="EMBL" id="OAO14165.1"/>
    </source>
</evidence>
<sequence length="372" mass="41788">MNCTIPVEKHLKTEPQIATPITVVVEEAPSQESAPVMSLPAAILNAPMCTANECSAILHDSLREEFRHHKLWRSKLVEQFEFNDIQSAQCYVYKWAFFVETRRVELRIRPYAPTSIDGEQNGTPPLIWNLKLPDPQLFVDQEKAFVVPHTDVVVMCPECEGKKIKTCKLCYGEGRHICGRCGGSGYVERTHYDSKGRRRTTREQCSRCSGTGELLCSECKARGIIVCLSCQGKGLTIQFQMMIASYQTHERKTIVNDLDLDPSLIEQASSNTVVDVQGKDMVPVSVADSELQAGLDDLYGQISRFTIPFLMEDMPANNQTMVYHQQRVSVLSVPIICSSAAIKDKKYNMWAYGTDYTCFIPEYAKSSSCSIL</sequence>
<proteinExistence type="predicted"/>
<reference evidence="1 2" key="1">
    <citation type="submission" date="2016-05" db="EMBL/GenBank/DDBJ databases">
        <title>Nuclear genome of Blastocystis sp. subtype 1 NandII.</title>
        <authorList>
            <person name="Gentekaki E."/>
            <person name="Curtis B."/>
            <person name="Stairs C."/>
            <person name="Eme L."/>
            <person name="Herman E."/>
            <person name="Klimes V."/>
            <person name="Arias M.C."/>
            <person name="Elias M."/>
            <person name="Hilliou F."/>
            <person name="Klute M."/>
            <person name="Malik S.-B."/>
            <person name="Pightling A."/>
            <person name="Rachubinski R."/>
            <person name="Salas D."/>
            <person name="Schlacht A."/>
            <person name="Suga H."/>
            <person name="Archibald J."/>
            <person name="Ball S.G."/>
            <person name="Clark G."/>
            <person name="Dacks J."/>
            <person name="Van Der Giezen M."/>
            <person name="Tsaousis A."/>
            <person name="Roger A."/>
        </authorList>
    </citation>
    <scope>NUCLEOTIDE SEQUENCE [LARGE SCALE GENOMIC DNA]</scope>
    <source>
        <strain evidence="2">ATCC 50177 / NandII</strain>
    </source>
</reference>
<evidence type="ECO:0000313" key="2">
    <source>
        <dbReference type="Proteomes" id="UP000078348"/>
    </source>
</evidence>
<accession>A0A196SAT9</accession>
<dbReference type="GO" id="GO:0051082">
    <property type="term" value="F:unfolded protein binding"/>
    <property type="evidence" value="ECO:0007669"/>
    <property type="project" value="InterPro"/>
</dbReference>
<dbReference type="PANTHER" id="PTHR48465:SF1">
    <property type="entry name" value="PROTEIN SSUH2 HOMOLOG"/>
    <property type="match status" value="1"/>
</dbReference>
<name>A0A196SAT9_BLAHN</name>
<gene>
    <name evidence="1" type="ORF">AV274_4088</name>
</gene>
<dbReference type="EMBL" id="LXWW01000281">
    <property type="protein sequence ID" value="OAO14165.1"/>
    <property type="molecule type" value="Genomic_DNA"/>
</dbReference>
<dbReference type="AlphaFoldDB" id="A0A196SAT9"/>
<protein>
    <submittedName>
        <fullName evidence="1">Protein SSUH2</fullName>
    </submittedName>
</protein>
<dbReference type="InterPro" id="IPR001305">
    <property type="entry name" value="HSP_DnaJ_Cys-rich_dom"/>
</dbReference>
<organism evidence="1 2">
    <name type="scientific">Blastocystis sp. subtype 1 (strain ATCC 50177 / NandII)</name>
    <dbReference type="NCBI Taxonomy" id="478820"/>
    <lineage>
        <taxon>Eukaryota</taxon>
        <taxon>Sar</taxon>
        <taxon>Stramenopiles</taxon>
        <taxon>Bigyra</taxon>
        <taxon>Opalozoa</taxon>
        <taxon>Opalinata</taxon>
        <taxon>Blastocystidae</taxon>
        <taxon>Blastocystis</taxon>
    </lineage>
</organism>
<dbReference type="InterPro" id="IPR052789">
    <property type="entry name" value="SSUH2_homolog"/>
</dbReference>
<dbReference type="GO" id="GO:0031072">
    <property type="term" value="F:heat shock protein binding"/>
    <property type="evidence" value="ECO:0007669"/>
    <property type="project" value="InterPro"/>
</dbReference>
<dbReference type="Proteomes" id="UP000078348">
    <property type="component" value="Unassembled WGS sequence"/>
</dbReference>
<dbReference type="InterPro" id="IPR036410">
    <property type="entry name" value="HSP_DnaJ_Cys-rich_dom_sf"/>
</dbReference>
<comment type="caution">
    <text evidence="1">The sequence shown here is derived from an EMBL/GenBank/DDBJ whole genome shotgun (WGS) entry which is preliminary data.</text>
</comment>
<dbReference type="SUPFAM" id="SSF57938">
    <property type="entry name" value="DnaJ/Hsp40 cysteine-rich domain"/>
    <property type="match status" value="1"/>
</dbReference>
<dbReference type="PANTHER" id="PTHR48465">
    <property type="entry name" value="PROTEIN SSUH2 HOMOLOG"/>
    <property type="match status" value="1"/>
</dbReference>
<keyword evidence="2" id="KW-1185">Reference proteome</keyword>
<dbReference type="OrthoDB" id="3355217at2759"/>